<feature type="transmembrane region" description="Helical" evidence="8">
    <location>
        <begin position="123"/>
        <end position="143"/>
    </location>
</feature>
<feature type="transmembrane region" description="Helical" evidence="8">
    <location>
        <begin position="399"/>
        <end position="419"/>
    </location>
</feature>
<dbReference type="GO" id="GO:0071916">
    <property type="term" value="F:dipeptide transmembrane transporter activity"/>
    <property type="evidence" value="ECO:0007669"/>
    <property type="project" value="UniProtKB-ARBA"/>
</dbReference>
<evidence type="ECO:0000256" key="1">
    <source>
        <dbReference type="ARBA" id="ARBA00004141"/>
    </source>
</evidence>
<reference evidence="9" key="2">
    <citation type="journal article" date="2023" name="IMA Fungus">
        <title>Comparative genomic study of the Penicillium genus elucidates a diverse pangenome and 15 lateral gene transfer events.</title>
        <authorList>
            <person name="Petersen C."/>
            <person name="Sorensen T."/>
            <person name="Nielsen M.R."/>
            <person name="Sondergaard T.E."/>
            <person name="Sorensen J.L."/>
            <person name="Fitzpatrick D.A."/>
            <person name="Frisvad J.C."/>
            <person name="Nielsen K.L."/>
        </authorList>
    </citation>
    <scope>NUCLEOTIDE SEQUENCE</scope>
    <source>
        <strain evidence="9">IBT 20477</strain>
    </source>
</reference>
<organism evidence="9 10">
    <name type="scientific">Penicillium cf. viridicatum</name>
    <dbReference type="NCBI Taxonomy" id="2972119"/>
    <lineage>
        <taxon>Eukaryota</taxon>
        <taxon>Fungi</taxon>
        <taxon>Dikarya</taxon>
        <taxon>Ascomycota</taxon>
        <taxon>Pezizomycotina</taxon>
        <taxon>Eurotiomycetes</taxon>
        <taxon>Eurotiomycetidae</taxon>
        <taxon>Eurotiales</taxon>
        <taxon>Aspergillaceae</taxon>
        <taxon>Penicillium</taxon>
    </lineage>
</organism>
<accession>A0A9W9N5T9</accession>
<feature type="transmembrane region" description="Helical" evidence="8">
    <location>
        <begin position="510"/>
        <end position="531"/>
    </location>
</feature>
<feature type="transmembrane region" description="Helical" evidence="8">
    <location>
        <begin position="150"/>
        <end position="172"/>
    </location>
</feature>
<keyword evidence="6 8" id="KW-0472">Membrane</keyword>
<comment type="similarity">
    <text evidence="2">Belongs to the major facilitator superfamily. Proton-dependent oligopeptide transporter (POT/PTR) (TC 2.A.17) family.</text>
</comment>
<evidence type="ECO:0000256" key="4">
    <source>
        <dbReference type="ARBA" id="ARBA00022692"/>
    </source>
</evidence>
<feature type="transmembrane region" description="Helical" evidence="8">
    <location>
        <begin position="537"/>
        <end position="558"/>
    </location>
</feature>
<comment type="caution">
    <text evidence="9">The sequence shown here is derived from an EMBL/GenBank/DDBJ whole genome shotgun (WGS) entry which is preliminary data.</text>
</comment>
<dbReference type="FunFam" id="1.20.1250.20:FF:000085">
    <property type="entry name" value="MFS peptide transporter Ptr2"/>
    <property type="match status" value="1"/>
</dbReference>
<feature type="transmembrane region" description="Helical" evidence="8">
    <location>
        <begin position="184"/>
        <end position="201"/>
    </location>
</feature>
<dbReference type="SUPFAM" id="SSF103473">
    <property type="entry name" value="MFS general substrate transporter"/>
    <property type="match status" value="1"/>
</dbReference>
<protein>
    <submittedName>
        <fullName evidence="9">Uncharacterized protein</fullName>
    </submittedName>
</protein>
<keyword evidence="4 8" id="KW-0812">Transmembrane</keyword>
<feature type="compositionally biased region" description="Basic and acidic residues" evidence="7">
    <location>
        <begin position="569"/>
        <end position="581"/>
    </location>
</feature>
<dbReference type="Proteomes" id="UP001150942">
    <property type="component" value="Unassembled WGS sequence"/>
</dbReference>
<evidence type="ECO:0000313" key="9">
    <source>
        <dbReference type="EMBL" id="KAJ5213763.1"/>
    </source>
</evidence>
<feature type="transmembrane region" description="Helical" evidence="8">
    <location>
        <begin position="431"/>
        <end position="454"/>
    </location>
</feature>
<keyword evidence="10" id="KW-1185">Reference proteome</keyword>
<keyword evidence="3" id="KW-0813">Transport</keyword>
<dbReference type="InterPro" id="IPR036259">
    <property type="entry name" value="MFS_trans_sf"/>
</dbReference>
<dbReference type="PANTHER" id="PTHR11654">
    <property type="entry name" value="OLIGOPEPTIDE TRANSPORTER-RELATED"/>
    <property type="match status" value="1"/>
</dbReference>
<reference evidence="9" key="1">
    <citation type="submission" date="2022-11" db="EMBL/GenBank/DDBJ databases">
        <authorList>
            <person name="Petersen C."/>
        </authorList>
    </citation>
    <scope>NUCLEOTIDE SEQUENCE</scope>
    <source>
        <strain evidence="9">IBT 20477</strain>
    </source>
</reference>
<feature type="transmembrane region" description="Helical" evidence="8">
    <location>
        <begin position="361"/>
        <end position="379"/>
    </location>
</feature>
<feature type="region of interest" description="Disordered" evidence="7">
    <location>
        <begin position="1"/>
        <end position="25"/>
    </location>
</feature>
<dbReference type="Pfam" id="PF00854">
    <property type="entry name" value="PTR2"/>
    <property type="match status" value="1"/>
</dbReference>
<evidence type="ECO:0000256" key="2">
    <source>
        <dbReference type="ARBA" id="ARBA00005982"/>
    </source>
</evidence>
<gene>
    <name evidence="9" type="ORF">N7449_000932</name>
</gene>
<evidence type="ECO:0000256" key="8">
    <source>
        <dbReference type="SAM" id="Phobius"/>
    </source>
</evidence>
<evidence type="ECO:0000256" key="7">
    <source>
        <dbReference type="SAM" id="MobiDB-lite"/>
    </source>
</evidence>
<keyword evidence="5 8" id="KW-1133">Transmembrane helix</keyword>
<evidence type="ECO:0000256" key="3">
    <source>
        <dbReference type="ARBA" id="ARBA00022448"/>
    </source>
</evidence>
<feature type="transmembrane region" description="Helical" evidence="8">
    <location>
        <begin position="242"/>
        <end position="261"/>
    </location>
</feature>
<proteinExistence type="inferred from homology"/>
<feature type="transmembrane region" description="Helical" evidence="8">
    <location>
        <begin position="474"/>
        <end position="498"/>
    </location>
</feature>
<feature type="compositionally biased region" description="Basic and acidic residues" evidence="7">
    <location>
        <begin position="1"/>
        <end position="11"/>
    </location>
</feature>
<dbReference type="OrthoDB" id="8904098at2759"/>
<dbReference type="AlphaFoldDB" id="A0A9W9N5T9"/>
<dbReference type="EMBL" id="JAPQKQ010000001">
    <property type="protein sequence ID" value="KAJ5213763.1"/>
    <property type="molecule type" value="Genomic_DNA"/>
</dbReference>
<evidence type="ECO:0000256" key="6">
    <source>
        <dbReference type="ARBA" id="ARBA00023136"/>
    </source>
</evidence>
<evidence type="ECO:0000313" key="10">
    <source>
        <dbReference type="Proteomes" id="UP001150942"/>
    </source>
</evidence>
<dbReference type="GO" id="GO:0005886">
    <property type="term" value="C:plasma membrane"/>
    <property type="evidence" value="ECO:0007669"/>
    <property type="project" value="UniProtKB-ARBA"/>
</dbReference>
<feature type="compositionally biased region" description="Polar residues" evidence="7">
    <location>
        <begin position="582"/>
        <end position="594"/>
    </location>
</feature>
<sequence>MTEGRLTRSESIEQATFSPPGDVEKSQSAIIEIDINAHNDKFPLPTEAESQTLRRVAGTVPLISFSLCLVEFAERASYYGANTVFSNFIQFPLPEGGNGAGATPRGTQATAGALGMGLQASSALTLLFVFLSYVIPIFGGWWADVHVGRYKAIMVGVVICGVAHVIQIIGAIPSVLQKGPSNAAPPFILGLLILAIGAGIFKPNVSPMVLDQIRQTKAYTKQLKSGEKVIVDPDATHTRIMLIFYGFINIGALFMLATTYAEKYVGFWLSFLLTGIIYLLLPILLLTVRNRIHKEPPSGGHELTQAFKITTIALKQNKFRVWSTKFWDAANPDTLRSKGITVDWTRNAVNDVARTLGACDVFLFFPIWNLNVGGVGSVGTNQGAAMITNGVPNDVLSNFSPLTIIVAIPLLTFVIYPTLDRYRIHVGPITRLTFGFFLAIISSIVGTIVQWRVYELSPCGYYASTCDTVAPISIWWQAPTIALGALSECFCNVTAYELAYARSPPSMKGLVVAVFLFMKALSSALGEILIPVTKDPFLLWIWGAPAVALALQTIILWVRFRGLNNTMHGTDDPHRSEDEMKSNGQTPIGNTANI</sequence>
<evidence type="ECO:0000256" key="5">
    <source>
        <dbReference type="ARBA" id="ARBA00022989"/>
    </source>
</evidence>
<feature type="transmembrane region" description="Helical" evidence="8">
    <location>
        <begin position="267"/>
        <end position="288"/>
    </location>
</feature>
<feature type="region of interest" description="Disordered" evidence="7">
    <location>
        <begin position="568"/>
        <end position="594"/>
    </location>
</feature>
<dbReference type="Gene3D" id="1.20.1250.20">
    <property type="entry name" value="MFS general substrate transporter like domains"/>
    <property type="match status" value="1"/>
</dbReference>
<comment type="subcellular location">
    <subcellularLocation>
        <location evidence="1">Membrane</location>
        <topology evidence="1">Multi-pass membrane protein</topology>
    </subcellularLocation>
</comment>
<dbReference type="InterPro" id="IPR000109">
    <property type="entry name" value="POT_fam"/>
</dbReference>
<name>A0A9W9N5T9_9EURO</name>